<reference evidence="2" key="1">
    <citation type="journal article" date="2022" name="Mol. Ecol. Resour.">
        <title>The genomes of chicory, endive, great burdock and yacon provide insights into Asteraceae palaeo-polyploidization history and plant inulin production.</title>
        <authorList>
            <person name="Fan W."/>
            <person name="Wang S."/>
            <person name="Wang H."/>
            <person name="Wang A."/>
            <person name="Jiang F."/>
            <person name="Liu H."/>
            <person name="Zhao H."/>
            <person name="Xu D."/>
            <person name="Zhang Y."/>
        </authorList>
    </citation>
    <scope>NUCLEOTIDE SEQUENCE [LARGE SCALE GENOMIC DNA]</scope>
    <source>
        <strain evidence="2">cv. Niubang</strain>
    </source>
</reference>
<evidence type="ECO:0000313" key="2">
    <source>
        <dbReference type="Proteomes" id="UP001055879"/>
    </source>
</evidence>
<evidence type="ECO:0000313" key="1">
    <source>
        <dbReference type="EMBL" id="KAI3730195.1"/>
    </source>
</evidence>
<accession>A0ACB9C7G7</accession>
<keyword evidence="2" id="KW-1185">Reference proteome</keyword>
<reference evidence="1 2" key="2">
    <citation type="journal article" date="2022" name="Mol. Ecol. Resour.">
        <title>The genomes of chicory, endive, great burdock and yacon provide insights into Asteraceae paleo-polyploidization history and plant inulin production.</title>
        <authorList>
            <person name="Fan W."/>
            <person name="Wang S."/>
            <person name="Wang H."/>
            <person name="Wang A."/>
            <person name="Jiang F."/>
            <person name="Liu H."/>
            <person name="Zhao H."/>
            <person name="Xu D."/>
            <person name="Zhang Y."/>
        </authorList>
    </citation>
    <scope>NUCLEOTIDE SEQUENCE [LARGE SCALE GENOMIC DNA]</scope>
    <source>
        <strain evidence="2">cv. Niubang</strain>
    </source>
</reference>
<gene>
    <name evidence="1" type="ORF">L6452_18872</name>
</gene>
<dbReference type="Proteomes" id="UP001055879">
    <property type="component" value="Linkage Group LG05"/>
</dbReference>
<proteinExistence type="predicted"/>
<organism evidence="1 2">
    <name type="scientific">Arctium lappa</name>
    <name type="common">Greater burdock</name>
    <name type="synonym">Lappa major</name>
    <dbReference type="NCBI Taxonomy" id="4217"/>
    <lineage>
        <taxon>Eukaryota</taxon>
        <taxon>Viridiplantae</taxon>
        <taxon>Streptophyta</taxon>
        <taxon>Embryophyta</taxon>
        <taxon>Tracheophyta</taxon>
        <taxon>Spermatophyta</taxon>
        <taxon>Magnoliopsida</taxon>
        <taxon>eudicotyledons</taxon>
        <taxon>Gunneridae</taxon>
        <taxon>Pentapetalae</taxon>
        <taxon>asterids</taxon>
        <taxon>campanulids</taxon>
        <taxon>Asterales</taxon>
        <taxon>Asteraceae</taxon>
        <taxon>Carduoideae</taxon>
        <taxon>Cardueae</taxon>
        <taxon>Arctiinae</taxon>
        <taxon>Arctium</taxon>
    </lineage>
</organism>
<comment type="caution">
    <text evidence="1">The sequence shown here is derived from an EMBL/GenBank/DDBJ whole genome shotgun (WGS) entry which is preliminary data.</text>
</comment>
<name>A0ACB9C7G7_ARCLA</name>
<dbReference type="EMBL" id="CM042051">
    <property type="protein sequence ID" value="KAI3730195.1"/>
    <property type="molecule type" value="Genomic_DNA"/>
</dbReference>
<sequence length="131" mass="15005">MQSSHFQKVNTVSGDLLPFVEWMLLQPTKEVSCTGFTNGIYGDFHVGKLICIGNRCVRSKVHYSVTWSRAIVYFPFTEKEKRLTSFHYKIEELLLQKEDNDEQMSLTMVTGTDPSKYMRVVDAAASSLHSF</sequence>
<protein>
    <submittedName>
        <fullName evidence="1">Uncharacterized protein</fullName>
    </submittedName>
</protein>